<sequence length="141" mass="16003">RNKISIQQYTNFFKSLGNKFIAGGNYNAKHFLCNNSTNWDNFKEYIEKKNPTNPLTSSYRPISLLPIMSKEVIVWMTVSSGRNAWGNLGNYIYDSVLKTARSACEEWRTEQCSVGKNKRASEECRAEEKSIASSKECGVIA</sequence>
<gene>
    <name evidence="1" type="ORF">WN51_06776</name>
</gene>
<protein>
    <submittedName>
        <fullName evidence="1">Uncharacterized protein</fullName>
    </submittedName>
</protein>
<dbReference type="Proteomes" id="UP000053105">
    <property type="component" value="Unassembled WGS sequence"/>
</dbReference>
<keyword evidence="2" id="KW-1185">Reference proteome</keyword>
<reference evidence="1 2" key="1">
    <citation type="submission" date="2015-07" db="EMBL/GenBank/DDBJ databases">
        <title>The genome of Melipona quadrifasciata.</title>
        <authorList>
            <person name="Pan H."/>
            <person name="Kapheim K."/>
        </authorList>
    </citation>
    <scope>NUCLEOTIDE SEQUENCE [LARGE SCALE GENOMIC DNA]</scope>
    <source>
        <strain evidence="1">0111107301</strain>
        <tissue evidence="1">Whole body</tissue>
    </source>
</reference>
<accession>A0A0N0U3L2</accession>
<proteinExistence type="predicted"/>
<evidence type="ECO:0000313" key="1">
    <source>
        <dbReference type="EMBL" id="KOX69358.1"/>
    </source>
</evidence>
<name>A0A0N0U3L2_9HYME</name>
<feature type="non-terminal residue" evidence="1">
    <location>
        <position position="1"/>
    </location>
</feature>
<evidence type="ECO:0000313" key="2">
    <source>
        <dbReference type="Proteomes" id="UP000053105"/>
    </source>
</evidence>
<dbReference type="EMBL" id="KQ435892">
    <property type="protein sequence ID" value="KOX69358.1"/>
    <property type="molecule type" value="Genomic_DNA"/>
</dbReference>
<dbReference type="AlphaFoldDB" id="A0A0N0U3L2"/>
<dbReference type="OrthoDB" id="7698997at2759"/>
<organism evidence="1 2">
    <name type="scientific">Melipona quadrifasciata</name>
    <dbReference type="NCBI Taxonomy" id="166423"/>
    <lineage>
        <taxon>Eukaryota</taxon>
        <taxon>Metazoa</taxon>
        <taxon>Ecdysozoa</taxon>
        <taxon>Arthropoda</taxon>
        <taxon>Hexapoda</taxon>
        <taxon>Insecta</taxon>
        <taxon>Pterygota</taxon>
        <taxon>Neoptera</taxon>
        <taxon>Endopterygota</taxon>
        <taxon>Hymenoptera</taxon>
        <taxon>Apocrita</taxon>
        <taxon>Aculeata</taxon>
        <taxon>Apoidea</taxon>
        <taxon>Anthophila</taxon>
        <taxon>Apidae</taxon>
        <taxon>Melipona</taxon>
    </lineage>
</organism>